<sequence>MSTVPFRVGTSDLLIYGHDAAVLRVHAIHEESLMLMTKPRVRLADSSLVIHDDEIQGLLHLATKVLILNPGEKRALKVDFTPTDGMEFGIGKLIVSALRLDDEKQLGVFQIPVLAIGKQTNLKFGLLEERTQLSVCNVGTAPGFVYFKGRLTYVSEGDSITLPGLADGDTVVSGPVLVRSLLACLPDVSLTELTLQRECYEALAAKSDGNATEMLSHSESLARAIYSAYTSYPFRTNLLLFMLGQCLYQRVVGDAIIREPFVLTPTVEDAIKKSIRATSTSTDSGTDPLKASSSMTSVSAQPLASSARPFGGVSTQMLTSSDSNQMPTHHPIPIPLAHSMPGIPALPEDIPSRQSLLSSSSRSSAKTMAAPQSMDTGLERSFTLCDLSQNAQGTEVKVDLASESATEQSRTVAEAVPLDDLDEMHSNSHTPGTASDTYNQLSSSIYTRSPAGVRKANLASNDDSVPTLPSASPDSIASEPRSVRIVSPPTVLPRYDLEYKVASPASTEKERELIDQYNKTLLEYRTLSQSIQANCSQVDKYVGDTLSSRNSTPFSLEVDDSEYLPNFRQIPITYAEDALVYVSNMEKADFDGIPIHARRSSKTTYWTVLEPSFILNGVSAQPPYVEVHQGLKSIGGIIYLTGAVTIENNAHQTGFYDTLCSEGKLDLASEELAYLYYNIKFVTCRPEDTQVRLSISADKPLFGRVAPGQRETIAITLAIGYTTENREDRADPELPLFLHGAQNHPTLFLRVFGARFDRVTSKDNLAELLALQKAMRPKSECSVRETMDLPVRLLPGSVHGTRFSLRFMRFLATLPRLDTPSMSIIFEEVFLSLPEADAIEKSCRDTALARSIVQTDLHRSLRASLSGSDVLFVSAQSPSRSQRKRAASTGGCLQQPRSSMQYCTRSVSLVLHRQEIGTFALGARKIAIYVTPRRTPEIQGLIDDTLRNGSLEDQPLPILSSAISACVRINGLDGTMPEAVLDLDQYMPNLTALVATVCFTLCLSNRAIHWLIARLQTAARLPCYLHQEYEIHFQPVEKVQIPGATFPLFVRIPLRIDQSSIFFARPPPSSRTGRLLAEQGLVRPPEASIYISTLARNLGSVNGHVDGLWSESHQVSFTSVFAGSESVASLTLHNGTDIPIIAVLSGLSLPFSYTTACRIEPLSSLIVPLKFRPKRPGEYAGRLTISYQRVVTDRKQQEILYERDIRERQYRPNPNEPNHALGNEHYIEAEQCRRMFYSGVGAERRAKSAQMWDNMHVRPSMVRERGVSSVVEPSQVVPVLNRSFYVFLQGRCENTPVLITQPQNQLSSRNGNTDTIFLSQASRAGRLFIRNTTNKQIAYDVQLLWPGVHPLDHSTAYDVMTVLPASGLIEGGAQTTISLQWNTPDRVGSIPSVIVLNLYVRYHSGKGVMKALVYRAFVRRDDR</sequence>
<evidence type="ECO:0000256" key="1">
    <source>
        <dbReference type="SAM" id="MobiDB-lite"/>
    </source>
</evidence>
<evidence type="ECO:0000313" key="3">
    <source>
        <dbReference type="Proteomes" id="UP000315496"/>
    </source>
</evidence>
<reference evidence="2 3" key="1">
    <citation type="submission" date="2019-05" db="EMBL/GenBank/DDBJ databases">
        <title>The compact genome of Giardia muris reveals important steps in the evolution of intestinal protozoan parasites.</title>
        <authorList>
            <person name="Xu F."/>
            <person name="Jimenez-Gonzalez A."/>
            <person name="Einarsson E."/>
            <person name="Astvaldsson A."/>
            <person name="Peirasmaki D."/>
            <person name="Eckmann L."/>
            <person name="Andersson J.O."/>
            <person name="Svard S.G."/>
            <person name="Jerlstrom-Hultqvist J."/>
        </authorList>
    </citation>
    <scope>NUCLEOTIDE SEQUENCE [LARGE SCALE GENOMIC DNA]</scope>
    <source>
        <strain evidence="2 3">Roberts-Thomson</strain>
    </source>
</reference>
<proteinExistence type="predicted"/>
<protein>
    <submittedName>
        <fullName evidence="2">Uncharacterized protein</fullName>
    </submittedName>
</protein>
<dbReference type="Proteomes" id="UP000315496">
    <property type="component" value="Chromosome 3"/>
</dbReference>
<organism evidence="2 3">
    <name type="scientific">Giardia muris</name>
    <dbReference type="NCBI Taxonomy" id="5742"/>
    <lineage>
        <taxon>Eukaryota</taxon>
        <taxon>Metamonada</taxon>
        <taxon>Diplomonadida</taxon>
        <taxon>Hexamitidae</taxon>
        <taxon>Giardiinae</taxon>
        <taxon>Giardia</taxon>
    </lineage>
</organism>
<comment type="caution">
    <text evidence="2">The sequence shown here is derived from an EMBL/GenBank/DDBJ whole genome shotgun (WGS) entry which is preliminary data.</text>
</comment>
<gene>
    <name evidence="2" type="ORF">GMRT_10069</name>
</gene>
<dbReference type="OrthoDB" id="10255357at2759"/>
<dbReference type="Gene3D" id="2.60.40.10">
    <property type="entry name" value="Immunoglobulins"/>
    <property type="match status" value="1"/>
</dbReference>
<dbReference type="EMBL" id="VDLU01000003">
    <property type="protein sequence ID" value="TNJ27962.1"/>
    <property type="molecule type" value="Genomic_DNA"/>
</dbReference>
<feature type="region of interest" description="Disordered" evidence="1">
    <location>
        <begin position="276"/>
        <end position="374"/>
    </location>
</feature>
<dbReference type="InterPro" id="IPR013783">
    <property type="entry name" value="Ig-like_fold"/>
</dbReference>
<keyword evidence="3" id="KW-1185">Reference proteome</keyword>
<feature type="compositionally biased region" description="Polar residues" evidence="1">
    <location>
        <begin position="313"/>
        <end position="327"/>
    </location>
</feature>
<feature type="compositionally biased region" description="Low complexity" evidence="1">
    <location>
        <begin position="352"/>
        <end position="364"/>
    </location>
</feature>
<name>A0A4Z1SQ47_GIAMU</name>
<feature type="region of interest" description="Disordered" evidence="1">
    <location>
        <begin position="457"/>
        <end position="480"/>
    </location>
</feature>
<accession>A0A4Z1SQ47</accession>
<evidence type="ECO:0000313" key="2">
    <source>
        <dbReference type="EMBL" id="TNJ27962.1"/>
    </source>
</evidence>
<feature type="compositionally biased region" description="Polar residues" evidence="1">
    <location>
        <begin position="276"/>
        <end position="304"/>
    </location>
</feature>
<feature type="compositionally biased region" description="Polar residues" evidence="1">
    <location>
        <begin position="458"/>
        <end position="475"/>
    </location>
</feature>
<dbReference type="VEuPathDB" id="GiardiaDB:GMRT_10069"/>